<evidence type="ECO:0000313" key="4">
    <source>
        <dbReference type="Proteomes" id="UP000516745"/>
    </source>
</evidence>
<dbReference type="Proteomes" id="UP000683517">
    <property type="component" value="Chromosome"/>
</dbReference>
<evidence type="ECO:0000313" key="3">
    <source>
        <dbReference type="EMBL" id="QXB46822.1"/>
    </source>
</evidence>
<evidence type="ECO:0000313" key="2">
    <source>
        <dbReference type="EMBL" id="QNX10224.1"/>
    </source>
</evidence>
<evidence type="ECO:0000313" key="5">
    <source>
        <dbReference type="Proteomes" id="UP000516862"/>
    </source>
</evidence>
<reference evidence="4 5" key="2">
    <citation type="submission" date="2020-09" db="EMBL/GenBank/DDBJ databases">
        <authorList>
            <person name="Chen F.-J."/>
            <person name="Lee Y.-T."/>
        </authorList>
    </citation>
    <scope>NUCLEOTIDE SEQUENCE [LARGE SCALE GENOMIC DNA]</scope>
    <source>
        <strain evidence="2 4">AS72</strain>
        <strain evidence="1 5">AS73</strain>
    </source>
</reference>
<protein>
    <submittedName>
        <fullName evidence="1">Uncharacterized protein</fullName>
    </submittedName>
</protein>
<accession>A0A7H2PLY9</accession>
<dbReference type="Proteomes" id="UP000516745">
    <property type="component" value="Chromosome"/>
</dbReference>
<dbReference type="Proteomes" id="UP000516862">
    <property type="component" value="Chromosome"/>
</dbReference>
<dbReference type="AlphaFoldDB" id="A0A7H2PLY9"/>
<dbReference type="EMBL" id="CP077365">
    <property type="protein sequence ID" value="QXB46822.1"/>
    <property type="molecule type" value="Genomic_DNA"/>
</dbReference>
<keyword evidence="6" id="KW-1185">Reference proteome</keyword>
<reference evidence="3 6" key="4">
    <citation type="submission" date="2021-06" db="EMBL/GenBank/DDBJ databases">
        <title>FDA dAtabase for Regulatory Grade micrObial Sequences (FDA-ARGOS): Supporting development and validation of Infectious Disease Dx tests.</title>
        <authorList>
            <person name="Sproer C."/>
            <person name="Gronow S."/>
            <person name="Severitt S."/>
            <person name="Schroder I."/>
            <person name="Tallon L."/>
            <person name="Sadzewicz L."/>
            <person name="Zhao X."/>
            <person name="Boylan J."/>
            <person name="Ott S."/>
            <person name="Bowen H."/>
            <person name="Vavikolanu K."/>
            <person name="Mehta A."/>
            <person name="Aluvathingal J."/>
            <person name="Nadendla S."/>
            <person name="Lowell S."/>
            <person name="Myers T."/>
            <person name="Yan Y."/>
        </authorList>
    </citation>
    <scope>NUCLEOTIDE SEQUENCE [LARGE SCALE GENOMIC DNA]</scope>
    <source>
        <strain evidence="3 6">FDAARGOS 1400</strain>
    </source>
</reference>
<reference evidence="1" key="3">
    <citation type="submission" date="2021-03" db="EMBL/GenBank/DDBJ databases">
        <title>Clinical and molecular characterization of Acinetobacter seifertii in Taiwan.</title>
        <authorList>
            <person name="Li L.-H."/>
            <person name="Yang Y.-S."/>
            <person name="Sun J.-R."/>
            <person name="Huang T.-W."/>
            <person name="Huang W.-C."/>
            <person name="Wang Y.-C."/>
            <person name="Kuo T.-H."/>
            <person name="Kuo S.-C."/>
            <person name="Chen T.-L."/>
        </authorList>
    </citation>
    <scope>NUCLEOTIDE SEQUENCE</scope>
    <source>
        <strain evidence="1">AS73</strain>
    </source>
</reference>
<proteinExistence type="predicted"/>
<gene>
    <name evidence="3" type="ORF">I6L30_02080</name>
    <name evidence="2" type="ORF">IC795_09095</name>
    <name evidence="1" type="ORF">IC796_10580</name>
</gene>
<reference evidence="4 5" key="1">
    <citation type="submission" date="2020-09" db="EMBL/GenBank/DDBJ databases">
        <title>Clinical and molecular characterization of Acinetobacter seifertii in Taiwan.</title>
        <authorList>
            <person name="Li L.-H."/>
            <person name="Yang Y.-S."/>
            <person name="Sun J.-R."/>
            <person name="Huang T.-W."/>
            <person name="Huang W.-C."/>
            <person name="Wang Y.-C."/>
            <person name="Kuo T.-H."/>
            <person name="Kuo S.-C."/>
            <person name="Chen T.-L."/>
        </authorList>
    </citation>
    <scope>NUCLEOTIDE SEQUENCE [LARGE SCALE GENOMIC DNA]</scope>
    <source>
        <strain evidence="2 4">AS72</strain>
        <strain evidence="5">AS73</strain>
    </source>
</reference>
<name>A0A7H2PLY9_9GAMM</name>
<organism evidence="1 5">
    <name type="scientific">Acinetobacter seifertii</name>
    <dbReference type="NCBI Taxonomy" id="1530123"/>
    <lineage>
        <taxon>Bacteria</taxon>
        <taxon>Pseudomonadati</taxon>
        <taxon>Pseudomonadota</taxon>
        <taxon>Gammaproteobacteria</taxon>
        <taxon>Moraxellales</taxon>
        <taxon>Moraxellaceae</taxon>
        <taxon>Acinetobacter</taxon>
        <taxon>Acinetobacter calcoaceticus/baumannii complex</taxon>
    </lineage>
</organism>
<evidence type="ECO:0000313" key="1">
    <source>
        <dbReference type="EMBL" id="QNX03872.1"/>
    </source>
</evidence>
<evidence type="ECO:0000313" key="6">
    <source>
        <dbReference type="Proteomes" id="UP000683517"/>
    </source>
</evidence>
<dbReference type="EMBL" id="CP061565">
    <property type="protein sequence ID" value="QNX10224.1"/>
    <property type="molecule type" value="Genomic_DNA"/>
</dbReference>
<sequence>MFVTTEYKANFMPSIGNHHKIFEIIRNSYFY</sequence>
<dbReference type="EMBL" id="CP061561">
    <property type="protein sequence ID" value="QNX03872.1"/>
    <property type="molecule type" value="Genomic_DNA"/>
</dbReference>
<dbReference type="RefSeq" id="WP_100290970.1">
    <property type="nucleotide sequence ID" value="NZ_BKJX01000353.1"/>
</dbReference>